<accession>A0A2R6Y2W5</accession>
<dbReference type="AlphaFoldDB" id="A0A2R6Y2W5"/>
<dbReference type="InterPro" id="IPR037294">
    <property type="entry name" value="ABC_BtuC-like"/>
</dbReference>
<dbReference type="GO" id="GO:0005886">
    <property type="term" value="C:plasma membrane"/>
    <property type="evidence" value="ECO:0007669"/>
    <property type="project" value="UniProtKB-SubCell"/>
</dbReference>
<evidence type="ECO:0000256" key="3">
    <source>
        <dbReference type="ARBA" id="ARBA00022448"/>
    </source>
</evidence>
<dbReference type="FunFam" id="1.10.3470.10:FF:000001">
    <property type="entry name" value="Vitamin B12 ABC transporter permease BtuC"/>
    <property type="match status" value="1"/>
</dbReference>
<evidence type="ECO:0000313" key="10">
    <source>
        <dbReference type="Proteomes" id="UP000244338"/>
    </source>
</evidence>
<dbReference type="Pfam" id="PF01032">
    <property type="entry name" value="FecCD"/>
    <property type="match status" value="1"/>
</dbReference>
<feature type="transmembrane region" description="Helical" evidence="8">
    <location>
        <begin position="115"/>
        <end position="133"/>
    </location>
</feature>
<organism evidence="9 10">
    <name type="scientific">Candidatus Carbonibacillus altaicus</name>
    <dbReference type="NCBI Taxonomy" id="2163959"/>
    <lineage>
        <taxon>Bacteria</taxon>
        <taxon>Bacillati</taxon>
        <taxon>Bacillota</taxon>
        <taxon>Bacilli</taxon>
        <taxon>Bacillales</taxon>
        <taxon>Candidatus Carbonibacillus</taxon>
    </lineage>
</organism>
<evidence type="ECO:0000256" key="6">
    <source>
        <dbReference type="ARBA" id="ARBA00022989"/>
    </source>
</evidence>
<feature type="transmembrane region" description="Helical" evidence="8">
    <location>
        <begin position="83"/>
        <end position="103"/>
    </location>
</feature>
<keyword evidence="7 8" id="KW-0472">Membrane</keyword>
<keyword evidence="5 8" id="KW-0812">Transmembrane</keyword>
<evidence type="ECO:0000256" key="2">
    <source>
        <dbReference type="ARBA" id="ARBA00007935"/>
    </source>
</evidence>
<comment type="caution">
    <text evidence="9">The sequence shown here is derived from an EMBL/GenBank/DDBJ whole genome shotgun (WGS) entry which is preliminary data.</text>
</comment>
<keyword evidence="6 8" id="KW-1133">Transmembrane helix</keyword>
<dbReference type="SUPFAM" id="SSF81345">
    <property type="entry name" value="ABC transporter involved in vitamin B12 uptake, BtuC"/>
    <property type="match status" value="1"/>
</dbReference>
<dbReference type="GO" id="GO:0022857">
    <property type="term" value="F:transmembrane transporter activity"/>
    <property type="evidence" value="ECO:0007669"/>
    <property type="project" value="InterPro"/>
</dbReference>
<dbReference type="Proteomes" id="UP000244338">
    <property type="component" value="Unassembled WGS sequence"/>
</dbReference>
<dbReference type="EMBL" id="PEBX01000014">
    <property type="protein sequence ID" value="PTQ57027.1"/>
    <property type="molecule type" value="Genomic_DNA"/>
</dbReference>
<dbReference type="PANTHER" id="PTHR30472:SF25">
    <property type="entry name" value="ABC TRANSPORTER PERMEASE PROTEIN MJ0876-RELATED"/>
    <property type="match status" value="1"/>
</dbReference>
<reference evidence="10" key="1">
    <citation type="journal article" date="2018" name="Sci. Rep.">
        <title>Lignite coal burning seam in the remote Altai Mountains harbors a hydrogen-driven thermophilic microbial community.</title>
        <authorList>
            <person name="Kadnikov V.V."/>
            <person name="Mardanov A.V."/>
            <person name="Ivasenko D.A."/>
            <person name="Antsiferov D.V."/>
            <person name="Beletsky A.V."/>
            <person name="Karnachuk O.V."/>
            <person name="Ravin N.V."/>
        </authorList>
    </citation>
    <scope>NUCLEOTIDE SEQUENCE [LARGE SCALE GENOMIC DNA]</scope>
</reference>
<evidence type="ECO:0000256" key="7">
    <source>
        <dbReference type="ARBA" id="ARBA00023136"/>
    </source>
</evidence>
<feature type="transmembrane region" description="Helical" evidence="8">
    <location>
        <begin position="305"/>
        <end position="327"/>
    </location>
</feature>
<dbReference type="CDD" id="cd06550">
    <property type="entry name" value="TM_ABC_iron-siderophores_like"/>
    <property type="match status" value="1"/>
</dbReference>
<keyword evidence="3" id="KW-0813">Transport</keyword>
<feature type="transmembrane region" description="Helical" evidence="8">
    <location>
        <begin position="333"/>
        <end position="351"/>
    </location>
</feature>
<feature type="transmembrane region" description="Helical" evidence="8">
    <location>
        <begin position="265"/>
        <end position="293"/>
    </location>
</feature>
<gene>
    <name evidence="9" type="ORF">BSOLF_2297</name>
</gene>
<protein>
    <submittedName>
        <fullName evidence="9">Vitamin B12 ABC transporter, permease component BtuC</fullName>
    </submittedName>
</protein>
<feature type="transmembrane region" description="Helical" evidence="8">
    <location>
        <begin position="175"/>
        <end position="196"/>
    </location>
</feature>
<evidence type="ECO:0000256" key="8">
    <source>
        <dbReference type="SAM" id="Phobius"/>
    </source>
</evidence>
<evidence type="ECO:0000256" key="1">
    <source>
        <dbReference type="ARBA" id="ARBA00004651"/>
    </source>
</evidence>
<comment type="subcellular location">
    <subcellularLocation>
        <location evidence="1">Cell membrane</location>
        <topology evidence="1">Multi-pass membrane protein</topology>
    </subcellularLocation>
</comment>
<feature type="transmembrane region" description="Helical" evidence="8">
    <location>
        <begin position="140"/>
        <end position="163"/>
    </location>
</feature>
<dbReference type="InterPro" id="IPR000522">
    <property type="entry name" value="ABC_transptr_permease_BtuC"/>
</dbReference>
<evidence type="ECO:0000313" key="9">
    <source>
        <dbReference type="EMBL" id="PTQ57027.1"/>
    </source>
</evidence>
<sequence>MTHKVKQSLQSIKEIRRASMLPASMHPVPLVIGATAITLISFLLGLIAGSVPLSLYDVVRVLLGPADGTGDEMIRMILFYYRLPRLLLVFLVGAVLAVSGALMQGIFQNPLAEPYTLGVAGGAALGAVFFLILTRSFHIWIPWALTSGAMAGGVLVLLFILFSAFYRSGESKSTLILWGVMMSSYTSALLTLALTFSGEALREAFTWLMGSAANRTYTDLVPVLLGFSLSAPLWVGRASVLDALSLGDPYAHSVGVRPERVRLSIGFAASLMAAGAVASVGVVGFVGLIVPHLARHLVGWGHRRLLPFAFWLGGIFLLWADLLARTVLAPRELPLGVVTALVGVPVFFILIKRERMRLNM</sequence>
<name>A0A2R6Y2W5_9BACL</name>
<evidence type="ECO:0000256" key="4">
    <source>
        <dbReference type="ARBA" id="ARBA00022475"/>
    </source>
</evidence>
<proteinExistence type="inferred from homology"/>
<feature type="transmembrane region" description="Helical" evidence="8">
    <location>
        <begin position="217"/>
        <end position="235"/>
    </location>
</feature>
<keyword evidence="4" id="KW-1003">Cell membrane</keyword>
<evidence type="ECO:0000256" key="5">
    <source>
        <dbReference type="ARBA" id="ARBA00022692"/>
    </source>
</evidence>
<feature type="transmembrane region" description="Helical" evidence="8">
    <location>
        <begin position="30"/>
        <end position="53"/>
    </location>
</feature>
<dbReference type="PANTHER" id="PTHR30472">
    <property type="entry name" value="FERRIC ENTEROBACTIN TRANSPORT SYSTEM PERMEASE PROTEIN"/>
    <property type="match status" value="1"/>
</dbReference>
<dbReference type="Gene3D" id="1.10.3470.10">
    <property type="entry name" value="ABC transporter involved in vitamin B12 uptake, BtuC"/>
    <property type="match status" value="1"/>
</dbReference>
<comment type="similarity">
    <text evidence="2">Belongs to the binding-protein-dependent transport system permease family. FecCD subfamily.</text>
</comment>